<protein>
    <submittedName>
        <fullName evidence="1">Uncharacterized protein</fullName>
    </submittedName>
</protein>
<evidence type="ECO:0000313" key="1">
    <source>
        <dbReference type="EMBL" id="RCX20722.1"/>
    </source>
</evidence>
<sequence length="58" mass="6916">MNPVKRGRRADGQDFKQMKAKKDRYPFAVFLEGLFIHPYSRNRNIERHEARPLTPMSI</sequence>
<name>A0A369BGP8_9BACL</name>
<reference evidence="1 2" key="1">
    <citation type="submission" date="2018-07" db="EMBL/GenBank/DDBJ databases">
        <title>Genomic Encyclopedia of Type Strains, Phase III (KMG-III): the genomes of soil and plant-associated and newly described type strains.</title>
        <authorList>
            <person name="Whitman W."/>
        </authorList>
    </citation>
    <scope>NUCLEOTIDE SEQUENCE [LARGE SCALE GENOMIC DNA]</scope>
    <source>
        <strain evidence="1 2">CECT 8333</strain>
    </source>
</reference>
<proteinExistence type="predicted"/>
<dbReference type="EMBL" id="QPJW01000003">
    <property type="protein sequence ID" value="RCX20722.1"/>
    <property type="molecule type" value="Genomic_DNA"/>
</dbReference>
<dbReference type="AlphaFoldDB" id="A0A369BGP8"/>
<accession>A0A369BGP8</accession>
<gene>
    <name evidence="1" type="ORF">DFP94_103455</name>
</gene>
<dbReference type="Proteomes" id="UP000253090">
    <property type="component" value="Unassembled WGS sequence"/>
</dbReference>
<keyword evidence="2" id="KW-1185">Reference proteome</keyword>
<evidence type="ECO:0000313" key="2">
    <source>
        <dbReference type="Proteomes" id="UP000253090"/>
    </source>
</evidence>
<comment type="caution">
    <text evidence="1">The sequence shown here is derived from an EMBL/GenBank/DDBJ whole genome shotgun (WGS) entry which is preliminary data.</text>
</comment>
<organism evidence="1 2">
    <name type="scientific">Fontibacillus phaseoli</name>
    <dbReference type="NCBI Taxonomy" id="1416533"/>
    <lineage>
        <taxon>Bacteria</taxon>
        <taxon>Bacillati</taxon>
        <taxon>Bacillota</taxon>
        <taxon>Bacilli</taxon>
        <taxon>Bacillales</taxon>
        <taxon>Paenibacillaceae</taxon>
        <taxon>Fontibacillus</taxon>
    </lineage>
</organism>